<dbReference type="GO" id="GO:0006412">
    <property type="term" value="P:translation"/>
    <property type="evidence" value="ECO:0007669"/>
    <property type="project" value="InterPro"/>
</dbReference>
<name>A0AAE0LDH7_9CHLO</name>
<evidence type="ECO:0000256" key="4">
    <source>
        <dbReference type="RuleBase" id="RU000570"/>
    </source>
</evidence>
<keyword evidence="2 4" id="KW-0689">Ribosomal protein</keyword>
<gene>
    <name evidence="5" type="ORF">CYMTET_10937</name>
</gene>
<dbReference type="GO" id="GO:0003735">
    <property type="term" value="F:structural constituent of ribosome"/>
    <property type="evidence" value="ECO:0007669"/>
    <property type="project" value="InterPro"/>
</dbReference>
<evidence type="ECO:0000313" key="6">
    <source>
        <dbReference type="Proteomes" id="UP001190700"/>
    </source>
</evidence>
<dbReference type="HAMAP" id="MF_00251">
    <property type="entry name" value="Ribosomal_bL36"/>
    <property type="match status" value="1"/>
</dbReference>
<dbReference type="InterPro" id="IPR052010">
    <property type="entry name" value="Ribosomal_LSU_bL36"/>
</dbReference>
<dbReference type="InterPro" id="IPR000473">
    <property type="entry name" value="Ribosomal_bL36"/>
</dbReference>
<evidence type="ECO:0000256" key="1">
    <source>
        <dbReference type="ARBA" id="ARBA00007645"/>
    </source>
</evidence>
<dbReference type="EMBL" id="LGRX02003913">
    <property type="protein sequence ID" value="KAK3281268.1"/>
    <property type="molecule type" value="Genomic_DNA"/>
</dbReference>
<sequence length="161" mass="17950">MGSDQLSSALSCDNRSVGPNWTNLGGKKLTIPIVFGSSWSQRCKGFHPRTLNNFEKLISAEMKVKSAVRKICEACRVVRRRGRVYIICSKNARHKQRQGLHTSNAEPVVNKDTTQLTANASDRSLFHTFFSARTLSNVQDFSGEKTDEKPVGLALLLGNRR</sequence>
<evidence type="ECO:0000256" key="3">
    <source>
        <dbReference type="ARBA" id="ARBA00023274"/>
    </source>
</evidence>
<dbReference type="Proteomes" id="UP001190700">
    <property type="component" value="Unassembled WGS sequence"/>
</dbReference>
<dbReference type="PANTHER" id="PTHR18804">
    <property type="entry name" value="RIBOSOMAL PROTEIN"/>
    <property type="match status" value="1"/>
</dbReference>
<dbReference type="PROSITE" id="PS00828">
    <property type="entry name" value="RIBOSOMAL_L36"/>
    <property type="match status" value="1"/>
</dbReference>
<dbReference type="PANTHER" id="PTHR18804:SF16">
    <property type="entry name" value="RIBOSOMAL PROTEIN"/>
    <property type="match status" value="1"/>
</dbReference>
<dbReference type="GO" id="GO:1990904">
    <property type="term" value="C:ribonucleoprotein complex"/>
    <property type="evidence" value="ECO:0007669"/>
    <property type="project" value="UniProtKB-KW"/>
</dbReference>
<reference evidence="5 6" key="1">
    <citation type="journal article" date="2015" name="Genome Biol. Evol.">
        <title>Comparative Genomics of a Bacterivorous Green Alga Reveals Evolutionary Causalities and Consequences of Phago-Mixotrophic Mode of Nutrition.</title>
        <authorList>
            <person name="Burns J.A."/>
            <person name="Paasch A."/>
            <person name="Narechania A."/>
            <person name="Kim E."/>
        </authorList>
    </citation>
    <scope>NUCLEOTIDE SEQUENCE [LARGE SCALE GENOMIC DNA]</scope>
    <source>
        <strain evidence="5 6">PLY_AMNH</strain>
    </source>
</reference>
<keyword evidence="3 4" id="KW-0687">Ribonucleoprotein</keyword>
<keyword evidence="6" id="KW-1185">Reference proteome</keyword>
<organism evidence="5 6">
    <name type="scientific">Cymbomonas tetramitiformis</name>
    <dbReference type="NCBI Taxonomy" id="36881"/>
    <lineage>
        <taxon>Eukaryota</taxon>
        <taxon>Viridiplantae</taxon>
        <taxon>Chlorophyta</taxon>
        <taxon>Pyramimonadophyceae</taxon>
        <taxon>Pyramimonadales</taxon>
        <taxon>Pyramimonadaceae</taxon>
        <taxon>Cymbomonas</taxon>
    </lineage>
</organism>
<dbReference type="Pfam" id="PF00444">
    <property type="entry name" value="Ribosomal_L36"/>
    <property type="match status" value="1"/>
</dbReference>
<evidence type="ECO:0000313" key="5">
    <source>
        <dbReference type="EMBL" id="KAK3281268.1"/>
    </source>
</evidence>
<proteinExistence type="inferred from homology"/>
<accession>A0AAE0LDH7</accession>
<evidence type="ECO:0000256" key="2">
    <source>
        <dbReference type="ARBA" id="ARBA00022980"/>
    </source>
</evidence>
<dbReference type="AlphaFoldDB" id="A0AAE0LDH7"/>
<dbReference type="InterPro" id="IPR035977">
    <property type="entry name" value="Ribosomal_bL36_sp"/>
</dbReference>
<comment type="caution">
    <text evidence="5">The sequence shown here is derived from an EMBL/GenBank/DDBJ whole genome shotgun (WGS) entry which is preliminary data.</text>
</comment>
<dbReference type="NCBIfam" id="TIGR01022">
    <property type="entry name" value="rpmJ_bact"/>
    <property type="match status" value="1"/>
</dbReference>
<dbReference type="SUPFAM" id="SSF57840">
    <property type="entry name" value="Ribosomal protein L36"/>
    <property type="match status" value="1"/>
</dbReference>
<comment type="similarity">
    <text evidence="1 4">Belongs to the bacterial ribosomal protein bL36 family.</text>
</comment>
<protein>
    <recommendedName>
        <fullName evidence="4">Ribosomal protein</fullName>
    </recommendedName>
</protein>
<dbReference type="GO" id="GO:0005840">
    <property type="term" value="C:ribosome"/>
    <property type="evidence" value="ECO:0007669"/>
    <property type="project" value="UniProtKB-KW"/>
</dbReference>